<dbReference type="AlphaFoldDB" id="A0AAD0YW61"/>
<accession>A0AAD0YW61</accession>
<dbReference type="Proteomes" id="UP000269015">
    <property type="component" value="Chromosome"/>
</dbReference>
<reference evidence="1 2" key="1">
    <citation type="submission" date="2018-11" db="EMBL/GenBank/DDBJ databases">
        <title>Proposal to divide the Flavobacteriaceae and reorganize its genera based on Amino Acid Identity values calculated from whole genome sequences.</title>
        <authorList>
            <person name="Nicholson A.C."/>
            <person name="Gulvik C.A."/>
            <person name="Whitney A.M."/>
            <person name="Humrighouse B.W."/>
            <person name="Bell M."/>
            <person name="Holmes B."/>
            <person name="Steigerwalt A.G."/>
            <person name="Villarma A."/>
            <person name="Sheth M."/>
            <person name="Batra D."/>
            <person name="Pryor J."/>
            <person name="Bernardet J.-F."/>
            <person name="Hugo C."/>
            <person name="Kampfer P."/>
            <person name="Newman J."/>
            <person name="McQuiston J.R."/>
        </authorList>
    </citation>
    <scope>NUCLEOTIDE SEQUENCE [LARGE SCALE GENOMIC DNA]</scope>
    <source>
        <strain evidence="1 2">H5559</strain>
    </source>
</reference>
<dbReference type="EMBL" id="CP033930">
    <property type="protein sequence ID" value="AZB19470.1"/>
    <property type="molecule type" value="Genomic_DNA"/>
</dbReference>
<evidence type="ECO:0000313" key="1">
    <source>
        <dbReference type="EMBL" id="AZB19470.1"/>
    </source>
</evidence>
<protein>
    <submittedName>
        <fullName evidence="1">Uncharacterized protein</fullName>
    </submittedName>
</protein>
<sequence>MLLSVSLLACKKHLQSQATIINEPNKQEKVIDSLLVDINKDGRPDKVIISEKTPTANRTITVQLNNQNTYKTISSNNKIIACSTCGVQSGDPYVSLKATDTGFDLIQEDIVYSFSFKSNEVFLEKIDLLKTKQTSEGIDEQHEIYTSKDFGIINLNNFDDDIILKLRSHSSGQIINSIVQYNVIIKNGPTEINLPFSFHQYFKDEYSESKYPSYDVNSSLTDYLKTKSFDGESYKAFVLRSDDQFQYLVVDMSRGDSDYFILITTQNNNIIDYKEIGSIGDENPVTFKIFPDFTVEKYKGNTEDATAFEKFKIDQKGKIIKL</sequence>
<gene>
    <name evidence="1" type="ORF">EG352_17675</name>
</gene>
<organism evidence="1 2">
    <name type="scientific">Chryseobacterium indologenes</name>
    <name type="common">Flavobacterium indologenes</name>
    <dbReference type="NCBI Taxonomy" id="253"/>
    <lineage>
        <taxon>Bacteria</taxon>
        <taxon>Pseudomonadati</taxon>
        <taxon>Bacteroidota</taxon>
        <taxon>Flavobacteriia</taxon>
        <taxon>Flavobacteriales</taxon>
        <taxon>Weeksellaceae</taxon>
        <taxon>Chryseobacterium group</taxon>
        <taxon>Chryseobacterium</taxon>
    </lineage>
</organism>
<proteinExistence type="predicted"/>
<evidence type="ECO:0000313" key="2">
    <source>
        <dbReference type="Proteomes" id="UP000269015"/>
    </source>
</evidence>
<name>A0AAD0YW61_CHRID</name>